<gene>
    <name evidence="1" type="ORF">L915_01322</name>
</gene>
<feature type="non-terminal residue" evidence="1">
    <location>
        <position position="1"/>
    </location>
</feature>
<proteinExistence type="predicted"/>
<protein>
    <submittedName>
        <fullName evidence="1">Uncharacterized protein</fullName>
    </submittedName>
</protein>
<dbReference type="AlphaFoldDB" id="W2HMH0"/>
<dbReference type="EMBL" id="KI684199">
    <property type="protein sequence ID" value="ETK95780.1"/>
    <property type="molecule type" value="Genomic_DNA"/>
</dbReference>
<evidence type="ECO:0000313" key="1">
    <source>
        <dbReference type="EMBL" id="ETK95780.1"/>
    </source>
</evidence>
<organism evidence="1">
    <name type="scientific">Phytophthora nicotianae</name>
    <name type="common">Potato buckeye rot agent</name>
    <name type="synonym">Phytophthora parasitica</name>
    <dbReference type="NCBI Taxonomy" id="4792"/>
    <lineage>
        <taxon>Eukaryota</taxon>
        <taxon>Sar</taxon>
        <taxon>Stramenopiles</taxon>
        <taxon>Oomycota</taxon>
        <taxon>Peronosporomycetes</taxon>
        <taxon>Peronosporales</taxon>
        <taxon>Peronosporaceae</taxon>
        <taxon>Phytophthora</taxon>
    </lineage>
</organism>
<accession>W2HMH0</accession>
<sequence length="101" mass="11200">YNRESHIQLCIPAHTIPQGPITPIYPSLVADSCLNEDGDLTEYQVCKACGKCRKHAPGNSFTKWVTHNRTAHPNLTSDMYDATTDATGMLVSRIRELAANR</sequence>
<name>W2HMH0_PHYNI</name>
<reference evidence="1" key="1">
    <citation type="submission" date="2013-11" db="EMBL/GenBank/DDBJ databases">
        <title>The Genome Sequence of Phytophthora parasitica CJ02B3.</title>
        <authorList>
            <consortium name="The Broad Institute Genomics Platform"/>
            <person name="Russ C."/>
            <person name="Tyler B."/>
            <person name="Panabieres F."/>
            <person name="Shan W."/>
            <person name="Tripathy S."/>
            <person name="Grunwald N."/>
            <person name="Machado M."/>
            <person name="Johnson C.S."/>
            <person name="Arredondo F."/>
            <person name="Hong C."/>
            <person name="Coffey M."/>
            <person name="Young S.K."/>
            <person name="Zeng Q."/>
            <person name="Gargeya S."/>
            <person name="Fitzgerald M."/>
            <person name="Abouelleil A."/>
            <person name="Alvarado L."/>
            <person name="Chapman S.B."/>
            <person name="Gainer-Dewar J."/>
            <person name="Goldberg J."/>
            <person name="Griggs A."/>
            <person name="Gujja S."/>
            <person name="Hansen M."/>
            <person name="Howarth C."/>
            <person name="Imamovic A."/>
            <person name="Ireland A."/>
            <person name="Larimer J."/>
            <person name="McCowan C."/>
            <person name="Murphy C."/>
            <person name="Pearson M."/>
            <person name="Poon T.W."/>
            <person name="Priest M."/>
            <person name="Roberts A."/>
            <person name="Saif S."/>
            <person name="Shea T."/>
            <person name="Sykes S."/>
            <person name="Wortman J."/>
            <person name="Nusbaum C."/>
            <person name="Birren B."/>
        </authorList>
    </citation>
    <scope>NUCLEOTIDE SEQUENCE [LARGE SCALE GENOMIC DNA]</scope>
    <source>
        <strain evidence="1">CJ02B3</strain>
    </source>
</reference>
<dbReference type="Proteomes" id="UP000053236">
    <property type="component" value="Unassembled WGS sequence"/>
</dbReference>